<dbReference type="SUPFAM" id="SSF47413">
    <property type="entry name" value="lambda repressor-like DNA-binding domains"/>
    <property type="match status" value="1"/>
</dbReference>
<keyword evidence="6" id="KW-1185">Reference proteome</keyword>
<dbReference type="GO" id="GO:0000976">
    <property type="term" value="F:transcription cis-regulatory region binding"/>
    <property type="evidence" value="ECO:0007669"/>
    <property type="project" value="TreeGrafter"/>
</dbReference>
<dbReference type="Pfam" id="PF00356">
    <property type="entry name" value="LacI"/>
    <property type="match status" value="1"/>
</dbReference>
<dbReference type="AlphaFoldDB" id="A0A4R6REX5"/>
<dbReference type="InterPro" id="IPR001761">
    <property type="entry name" value="Peripla_BP/Lac1_sug-bd_dom"/>
</dbReference>
<dbReference type="InterPro" id="IPR000843">
    <property type="entry name" value="HTH_LacI"/>
</dbReference>
<dbReference type="RefSeq" id="WP_126540786.1">
    <property type="nucleotide sequence ID" value="NZ_BSPM01000004.1"/>
</dbReference>
<keyword evidence="3" id="KW-0804">Transcription</keyword>
<accession>A0A4R6REX5</accession>
<gene>
    <name evidence="5" type="ORF">EDD54_1732</name>
</gene>
<feature type="domain" description="HTH lacI-type" evidence="4">
    <location>
        <begin position="17"/>
        <end position="71"/>
    </location>
</feature>
<evidence type="ECO:0000313" key="6">
    <source>
        <dbReference type="Proteomes" id="UP000294547"/>
    </source>
</evidence>
<name>A0A4R6REX5_9HYPH</name>
<evidence type="ECO:0000256" key="3">
    <source>
        <dbReference type="ARBA" id="ARBA00023163"/>
    </source>
</evidence>
<dbReference type="InterPro" id="IPR028082">
    <property type="entry name" value="Peripla_BP_I"/>
</dbReference>
<dbReference type="InterPro" id="IPR010982">
    <property type="entry name" value="Lambda_DNA-bd_dom_sf"/>
</dbReference>
<evidence type="ECO:0000259" key="4">
    <source>
        <dbReference type="PROSITE" id="PS50932"/>
    </source>
</evidence>
<dbReference type="SMART" id="SM00354">
    <property type="entry name" value="HTH_LACI"/>
    <property type="match status" value="1"/>
</dbReference>
<dbReference type="Pfam" id="PF00532">
    <property type="entry name" value="Peripla_BP_1"/>
    <property type="match status" value="1"/>
</dbReference>
<dbReference type="CDD" id="cd06289">
    <property type="entry name" value="PBP1_MalI-like"/>
    <property type="match status" value="1"/>
</dbReference>
<protein>
    <submittedName>
        <fullName evidence="5">LacI family transcriptional regulator</fullName>
    </submittedName>
</protein>
<dbReference type="PANTHER" id="PTHR30146:SF147">
    <property type="entry name" value="HTH-TYPE TRANSCRIPTIONAL REGULATOR DEGA"/>
    <property type="match status" value="1"/>
</dbReference>
<dbReference type="SUPFAM" id="SSF53822">
    <property type="entry name" value="Periplasmic binding protein-like I"/>
    <property type="match status" value="1"/>
</dbReference>
<evidence type="ECO:0000256" key="1">
    <source>
        <dbReference type="ARBA" id="ARBA00023015"/>
    </source>
</evidence>
<dbReference type="Proteomes" id="UP000294547">
    <property type="component" value="Unassembled WGS sequence"/>
</dbReference>
<sequence length="348" mass="37380">MVPPNPDDVRRSRRRRITLSQLAAQLDVSTATVSLALRDNPAVSADTRKRVQALAKEMGYIYNRQAASLRTARTDIVGVVVHDVLNPYFAEVFRAVEAELEKNGFTILICNHRDEIARQRNFVKVLQQQNADGLVICPSLGTTREDIDEIVRAGTPVTIICRDVDGAAVPSVRGDDVRGMHEITAHLIARGHRAIAFVGGRRHTSSGRDRHAGFMAAMTEAGLSPVADIPELMSQGDGRAAVDELLAAPVRATAVVCFNDVLAFGLMSGLQKAGLRPGIDVAVTGYDDVDGSESWSPALTTVKNGSDEIGIEAARAIRALIAGDPAPFEHMLIPPKLELRDSSAIAPA</sequence>
<dbReference type="GO" id="GO:0003700">
    <property type="term" value="F:DNA-binding transcription factor activity"/>
    <property type="evidence" value="ECO:0007669"/>
    <property type="project" value="TreeGrafter"/>
</dbReference>
<dbReference type="Gene3D" id="1.10.260.40">
    <property type="entry name" value="lambda repressor-like DNA-binding domains"/>
    <property type="match status" value="1"/>
</dbReference>
<dbReference type="EMBL" id="SNXY01000007">
    <property type="protein sequence ID" value="TDP84891.1"/>
    <property type="molecule type" value="Genomic_DNA"/>
</dbReference>
<organism evidence="5 6">
    <name type="scientific">Oharaeibacter diazotrophicus</name>
    <dbReference type="NCBI Taxonomy" id="1920512"/>
    <lineage>
        <taxon>Bacteria</taxon>
        <taxon>Pseudomonadati</taxon>
        <taxon>Pseudomonadota</taxon>
        <taxon>Alphaproteobacteria</taxon>
        <taxon>Hyphomicrobiales</taxon>
        <taxon>Pleomorphomonadaceae</taxon>
        <taxon>Oharaeibacter</taxon>
    </lineage>
</organism>
<keyword evidence="2" id="KW-0238">DNA-binding</keyword>
<dbReference type="CDD" id="cd01392">
    <property type="entry name" value="HTH_LacI"/>
    <property type="match status" value="1"/>
</dbReference>
<dbReference type="OrthoDB" id="7811243at2"/>
<keyword evidence="1" id="KW-0805">Transcription regulation</keyword>
<reference evidence="5 6" key="1">
    <citation type="submission" date="2019-03" db="EMBL/GenBank/DDBJ databases">
        <title>Genomic Encyclopedia of Type Strains, Phase IV (KMG-IV): sequencing the most valuable type-strain genomes for metagenomic binning, comparative biology and taxonomic classification.</title>
        <authorList>
            <person name="Goeker M."/>
        </authorList>
    </citation>
    <scope>NUCLEOTIDE SEQUENCE [LARGE SCALE GENOMIC DNA]</scope>
    <source>
        <strain evidence="5 6">DSM 102969</strain>
    </source>
</reference>
<comment type="caution">
    <text evidence="5">The sequence shown here is derived from an EMBL/GenBank/DDBJ whole genome shotgun (WGS) entry which is preliminary data.</text>
</comment>
<evidence type="ECO:0000313" key="5">
    <source>
        <dbReference type="EMBL" id="TDP84891.1"/>
    </source>
</evidence>
<dbReference type="Gene3D" id="3.40.50.2300">
    <property type="match status" value="2"/>
</dbReference>
<evidence type="ECO:0000256" key="2">
    <source>
        <dbReference type="ARBA" id="ARBA00023125"/>
    </source>
</evidence>
<proteinExistence type="predicted"/>
<dbReference type="PANTHER" id="PTHR30146">
    <property type="entry name" value="LACI-RELATED TRANSCRIPTIONAL REPRESSOR"/>
    <property type="match status" value="1"/>
</dbReference>
<dbReference type="PROSITE" id="PS50932">
    <property type="entry name" value="HTH_LACI_2"/>
    <property type="match status" value="1"/>
</dbReference>